<dbReference type="Proteomes" id="UP001176891">
    <property type="component" value="Unassembled WGS sequence"/>
</dbReference>
<protein>
    <submittedName>
        <fullName evidence="1">Rrf2 family transcriptional regulator</fullName>
    </submittedName>
</protein>
<dbReference type="RefSeq" id="WP_303282875.1">
    <property type="nucleotide sequence ID" value="NZ_BAABCZ010000009.1"/>
</dbReference>
<dbReference type="Pfam" id="PF02082">
    <property type="entry name" value="Rrf2"/>
    <property type="match status" value="1"/>
</dbReference>
<dbReference type="EMBL" id="JAUOEM010000004">
    <property type="protein sequence ID" value="MDO5988271.1"/>
    <property type="molecule type" value="Genomic_DNA"/>
</dbReference>
<accession>A0ABT8X2T6</accession>
<dbReference type="PANTHER" id="PTHR33221:SF13">
    <property type="entry name" value="TRANSCRIPTIONAL REGULATOR-RELATED"/>
    <property type="match status" value="1"/>
</dbReference>
<dbReference type="NCBIfam" id="TIGR00738">
    <property type="entry name" value="rrf2_super"/>
    <property type="match status" value="1"/>
</dbReference>
<dbReference type="InterPro" id="IPR000944">
    <property type="entry name" value="Tscrpt_reg_Rrf2"/>
</dbReference>
<dbReference type="SUPFAM" id="SSF46785">
    <property type="entry name" value="Winged helix' DNA-binding domain"/>
    <property type="match status" value="1"/>
</dbReference>
<evidence type="ECO:0000313" key="1">
    <source>
        <dbReference type="EMBL" id="MDO5988271.1"/>
    </source>
</evidence>
<gene>
    <name evidence="1" type="ORF">Q4Q39_12720</name>
</gene>
<dbReference type="PANTHER" id="PTHR33221">
    <property type="entry name" value="WINGED HELIX-TURN-HELIX TRANSCRIPTIONAL REGULATOR, RRF2 FAMILY"/>
    <property type="match status" value="1"/>
</dbReference>
<sequence>MIKIILRMKTSFLYLFYSLPYLNMLSNSSKYAIKAVLFLALNASEKKKVMVKNISKPINVPQAYIAKLLQPLVKEKIVSSARGPKGGFYLDETNLEQPIISIVNIIDGEKRLNSCLMSLKKCNEEKPCPLHNELSASRAQILNNLRSRTIKDLVKEVKLGNAFLPL</sequence>
<keyword evidence="2" id="KW-1185">Reference proteome</keyword>
<name>A0ABT8X2T6_9FLAO</name>
<evidence type="ECO:0000313" key="2">
    <source>
        <dbReference type="Proteomes" id="UP001176891"/>
    </source>
</evidence>
<dbReference type="InterPro" id="IPR036390">
    <property type="entry name" value="WH_DNA-bd_sf"/>
</dbReference>
<dbReference type="PROSITE" id="PS51197">
    <property type="entry name" value="HTH_RRF2_2"/>
    <property type="match status" value="1"/>
</dbReference>
<dbReference type="InterPro" id="IPR036388">
    <property type="entry name" value="WH-like_DNA-bd_sf"/>
</dbReference>
<reference evidence="1" key="1">
    <citation type="submission" date="2023-07" db="EMBL/GenBank/DDBJ databases">
        <title>Two novel species in the genus Flavivirga.</title>
        <authorList>
            <person name="Kwon K."/>
        </authorList>
    </citation>
    <scope>NUCLEOTIDE SEQUENCE</scope>
    <source>
        <strain evidence="1">KACC 14157</strain>
    </source>
</reference>
<organism evidence="1 2">
    <name type="scientific">Flavivirga amylovorans</name>
    <dbReference type="NCBI Taxonomy" id="870486"/>
    <lineage>
        <taxon>Bacteria</taxon>
        <taxon>Pseudomonadati</taxon>
        <taxon>Bacteroidota</taxon>
        <taxon>Flavobacteriia</taxon>
        <taxon>Flavobacteriales</taxon>
        <taxon>Flavobacteriaceae</taxon>
        <taxon>Flavivirga</taxon>
    </lineage>
</organism>
<comment type="caution">
    <text evidence="1">The sequence shown here is derived from an EMBL/GenBank/DDBJ whole genome shotgun (WGS) entry which is preliminary data.</text>
</comment>
<dbReference type="Gene3D" id="1.10.10.10">
    <property type="entry name" value="Winged helix-like DNA-binding domain superfamily/Winged helix DNA-binding domain"/>
    <property type="match status" value="1"/>
</dbReference>
<proteinExistence type="predicted"/>